<sequence>MSSITLFSLVRGKVPANAFSVKAKHSYCQFPTSERVKFELLKSPELLIEEVLEGVEVENATEKVGKIFNYTIKKKHINVVVEGPATTAKSSQETLELRKELDFLRSLQKGIVCEKKIDPKDLILSCSNDNNEEQNLVDKESYEQFLKACKPYTEWNPSTVCTTNSYLWYRSKIQKMLSHLIEELKLRRSTIRGESKAYNSKFVLPFLVVAKFEVKKDDFNQGVAQFVVQLRSSIERKREDDEDLIIDKTYGVVTDSTLWYFFECSMEEDKQEYKIHSEEGTIIDWGKI</sequence>
<keyword evidence="2" id="KW-1185">Reference proteome</keyword>
<organism evidence="1 2">
    <name type="scientific">Funneliformis geosporum</name>
    <dbReference type="NCBI Taxonomy" id="1117311"/>
    <lineage>
        <taxon>Eukaryota</taxon>
        <taxon>Fungi</taxon>
        <taxon>Fungi incertae sedis</taxon>
        <taxon>Mucoromycota</taxon>
        <taxon>Glomeromycotina</taxon>
        <taxon>Glomeromycetes</taxon>
        <taxon>Glomerales</taxon>
        <taxon>Glomeraceae</taxon>
        <taxon>Funneliformis</taxon>
    </lineage>
</organism>
<comment type="caution">
    <text evidence="1">The sequence shown here is derived from an EMBL/GenBank/DDBJ whole genome shotgun (WGS) entry which is preliminary data.</text>
</comment>
<reference evidence="1" key="1">
    <citation type="submission" date="2022-08" db="EMBL/GenBank/DDBJ databases">
        <authorList>
            <person name="Kallberg Y."/>
            <person name="Tangrot J."/>
            <person name="Rosling A."/>
        </authorList>
    </citation>
    <scope>NUCLEOTIDE SEQUENCE</scope>
    <source>
        <strain evidence="1">Wild A</strain>
    </source>
</reference>
<evidence type="ECO:0000313" key="2">
    <source>
        <dbReference type="Proteomes" id="UP001153678"/>
    </source>
</evidence>
<dbReference type="EMBL" id="CAMKVN010004380">
    <property type="protein sequence ID" value="CAI2186941.1"/>
    <property type="molecule type" value="Genomic_DNA"/>
</dbReference>
<proteinExistence type="predicted"/>
<gene>
    <name evidence="1" type="ORF">FWILDA_LOCUS12828</name>
</gene>
<evidence type="ECO:0000313" key="1">
    <source>
        <dbReference type="EMBL" id="CAI2186941.1"/>
    </source>
</evidence>
<dbReference type="Proteomes" id="UP001153678">
    <property type="component" value="Unassembled WGS sequence"/>
</dbReference>
<dbReference type="AlphaFoldDB" id="A0A9W4WU17"/>
<dbReference type="OrthoDB" id="2414517at2759"/>
<protein>
    <submittedName>
        <fullName evidence="1">7039_t:CDS:1</fullName>
    </submittedName>
</protein>
<accession>A0A9W4WU17</accession>
<name>A0A9W4WU17_9GLOM</name>